<dbReference type="SUPFAM" id="SSF101744">
    <property type="entry name" value="Rof/RNase P subunit-like"/>
    <property type="match status" value="1"/>
</dbReference>
<evidence type="ECO:0000256" key="2">
    <source>
        <dbReference type="ARBA" id="ARBA00006181"/>
    </source>
</evidence>
<evidence type="ECO:0000313" key="4">
    <source>
        <dbReference type="EMBL" id="KAJ3480942.1"/>
    </source>
</evidence>
<dbReference type="GO" id="GO:0006364">
    <property type="term" value="P:rRNA processing"/>
    <property type="evidence" value="ECO:0007669"/>
    <property type="project" value="TreeGrafter"/>
</dbReference>
<proteinExistence type="inferred from homology"/>
<dbReference type="GO" id="GO:0000172">
    <property type="term" value="C:ribonuclease MRP complex"/>
    <property type="evidence" value="ECO:0007669"/>
    <property type="project" value="InterPro"/>
</dbReference>
<dbReference type="EMBL" id="JANAWD010000348">
    <property type="protein sequence ID" value="KAJ3480942.1"/>
    <property type="molecule type" value="Genomic_DNA"/>
</dbReference>
<dbReference type="Gene3D" id="2.30.30.210">
    <property type="entry name" value="Ribonuclease P/MRP, subunit p29"/>
    <property type="match status" value="1"/>
</dbReference>
<dbReference type="GO" id="GO:0005634">
    <property type="term" value="C:nucleus"/>
    <property type="evidence" value="ECO:0007669"/>
    <property type="project" value="UniProtKB-SubCell"/>
</dbReference>
<evidence type="ECO:0000256" key="1">
    <source>
        <dbReference type="ARBA" id="ARBA00004123"/>
    </source>
</evidence>
<comment type="subcellular location">
    <subcellularLocation>
        <location evidence="1">Nucleus</location>
    </subcellularLocation>
</comment>
<comment type="similarity">
    <text evidence="2">Belongs to the eukaryotic/archaeal RNase P protein component 1 family.</text>
</comment>
<dbReference type="InterPro" id="IPR016848">
    <property type="entry name" value="RNase_P/MRP_Rpp29-subunit"/>
</dbReference>
<protein>
    <submittedName>
        <fullName evidence="4">Uncharacterized protein</fullName>
    </submittedName>
</protein>
<dbReference type="InterPro" id="IPR002730">
    <property type="entry name" value="Rpp29/RNP1"/>
</dbReference>
<dbReference type="InterPro" id="IPR023534">
    <property type="entry name" value="Rof/RNase_P-like"/>
</dbReference>
<dbReference type="SMART" id="SM00538">
    <property type="entry name" value="POP4"/>
    <property type="match status" value="1"/>
</dbReference>
<reference evidence="4" key="1">
    <citation type="submission" date="2022-07" db="EMBL/GenBank/DDBJ databases">
        <title>Genome Sequence of Physisporinus lineatus.</title>
        <authorList>
            <person name="Buettner E."/>
        </authorList>
    </citation>
    <scope>NUCLEOTIDE SEQUENCE</scope>
    <source>
        <strain evidence="4">VT162</strain>
    </source>
</reference>
<organism evidence="4 5">
    <name type="scientific">Meripilus lineatus</name>
    <dbReference type="NCBI Taxonomy" id="2056292"/>
    <lineage>
        <taxon>Eukaryota</taxon>
        <taxon>Fungi</taxon>
        <taxon>Dikarya</taxon>
        <taxon>Basidiomycota</taxon>
        <taxon>Agaricomycotina</taxon>
        <taxon>Agaricomycetes</taxon>
        <taxon>Polyporales</taxon>
        <taxon>Meripilaceae</taxon>
        <taxon>Meripilus</taxon>
    </lineage>
</organism>
<name>A0AAD5UY50_9APHY</name>
<comment type="caution">
    <text evidence="4">The sequence shown here is derived from an EMBL/GenBank/DDBJ whole genome shotgun (WGS) entry which is preliminary data.</text>
</comment>
<evidence type="ECO:0000256" key="3">
    <source>
        <dbReference type="SAM" id="MobiDB-lite"/>
    </source>
</evidence>
<dbReference type="PANTHER" id="PTHR13348:SF0">
    <property type="entry name" value="RIBONUCLEASE P PROTEIN SUBUNIT P29"/>
    <property type="match status" value="1"/>
</dbReference>
<dbReference type="Pfam" id="PF01868">
    <property type="entry name" value="RNase_P-MRP_p29"/>
    <property type="match status" value="1"/>
</dbReference>
<sequence length="294" mass="33441">MRFTFHDRCASRISDIYCSRFGKKNTDQRIRLSNETPFTPTYVKSNLTRTSDPSQIYSNRVQGRQILLDTPERESRARKERISRRNEELTSRRKAGVIRKQEVKQKGLWKLSKAETKFDNFLPLHFLWLDYMSELLNLTPPPSPPETHGGGGVSSNASNIHTKLVKADFHGSILTVRQSKNPCLVGLSGIVVHETENAFKIVTQKDSLKLVPKPHSIFVLFLPLYASTTSKHVMEPTTAPSIDTADNAPSSSENGRKYVLDLPHMELELYGNQFCFRSSDRASKKFKSKETIEL</sequence>
<dbReference type="Proteomes" id="UP001212997">
    <property type="component" value="Unassembled WGS sequence"/>
</dbReference>
<feature type="region of interest" description="Disordered" evidence="3">
    <location>
        <begin position="236"/>
        <end position="255"/>
    </location>
</feature>
<dbReference type="InterPro" id="IPR036980">
    <property type="entry name" value="RNase_P/MRP_Rpp29_sf"/>
</dbReference>
<keyword evidence="5" id="KW-1185">Reference proteome</keyword>
<dbReference type="GO" id="GO:0030677">
    <property type="term" value="C:ribonuclease P complex"/>
    <property type="evidence" value="ECO:0007669"/>
    <property type="project" value="InterPro"/>
</dbReference>
<evidence type="ECO:0000313" key="5">
    <source>
        <dbReference type="Proteomes" id="UP001212997"/>
    </source>
</evidence>
<dbReference type="PANTHER" id="PTHR13348">
    <property type="entry name" value="RIBONUCLEASE P SUBUNIT P29"/>
    <property type="match status" value="1"/>
</dbReference>
<dbReference type="GO" id="GO:0001682">
    <property type="term" value="P:tRNA 5'-leader removal"/>
    <property type="evidence" value="ECO:0007669"/>
    <property type="project" value="InterPro"/>
</dbReference>
<gene>
    <name evidence="4" type="ORF">NLI96_g8000</name>
</gene>
<dbReference type="GO" id="GO:0033204">
    <property type="term" value="F:ribonuclease P RNA binding"/>
    <property type="evidence" value="ECO:0007669"/>
    <property type="project" value="InterPro"/>
</dbReference>
<accession>A0AAD5UY50</accession>
<dbReference type="AlphaFoldDB" id="A0AAD5UY50"/>